<evidence type="ECO:0000313" key="4">
    <source>
        <dbReference type="Proteomes" id="UP000195893"/>
    </source>
</evidence>
<evidence type="ECO:0000259" key="2">
    <source>
        <dbReference type="Pfam" id="PF07510"/>
    </source>
</evidence>
<dbReference type="PANTHER" id="PTHR35149">
    <property type="entry name" value="SLL5132 PROTEIN"/>
    <property type="match status" value="1"/>
</dbReference>
<evidence type="ECO:0008006" key="5">
    <source>
        <dbReference type="Google" id="ProtNLM"/>
    </source>
</evidence>
<evidence type="ECO:0000313" key="3">
    <source>
        <dbReference type="EMBL" id="OUT19578.1"/>
    </source>
</evidence>
<name>A0A1Y5NFC5_9BACT</name>
<dbReference type="InterPro" id="IPR004919">
    <property type="entry name" value="GmrSD_N"/>
</dbReference>
<dbReference type="EMBL" id="NDYQ01000001">
    <property type="protein sequence ID" value="OUT19578.1"/>
    <property type="molecule type" value="Genomic_DNA"/>
</dbReference>
<dbReference type="PANTHER" id="PTHR35149:SF1">
    <property type="entry name" value="DUF5655 DOMAIN-CONTAINING PROTEIN"/>
    <property type="match status" value="1"/>
</dbReference>
<feature type="domain" description="GmrSD restriction endonucleases N-terminal" evidence="1">
    <location>
        <begin position="11"/>
        <end position="223"/>
    </location>
</feature>
<dbReference type="Pfam" id="PF07510">
    <property type="entry name" value="GmrSD_C"/>
    <property type="match status" value="1"/>
</dbReference>
<proteinExistence type="predicted"/>
<dbReference type="AlphaFoldDB" id="A0A1Y5NFC5"/>
<reference evidence="3 4" key="1">
    <citation type="submission" date="2017-04" db="EMBL/GenBank/DDBJ databases">
        <title>Complete genome of Campylobacter concisus ATCC 33237T and draft genomes for an additional eight well characterized C. concisus strains.</title>
        <authorList>
            <person name="Cornelius A.J."/>
            <person name="Miller W.G."/>
            <person name="Lastovica A.J."/>
            <person name="On S.L."/>
            <person name="French N.P."/>
            <person name="Vandenberg O."/>
            <person name="Biggs P.J."/>
        </authorList>
    </citation>
    <scope>NUCLEOTIDE SEQUENCE [LARGE SCALE GENOMIC DNA]</scope>
    <source>
        <strain evidence="3 4">Lasto127.99</strain>
    </source>
</reference>
<dbReference type="RefSeq" id="WP_087580993.1">
    <property type="nucleotide sequence ID" value="NZ_NDYQ01000001.1"/>
</dbReference>
<dbReference type="Pfam" id="PF03235">
    <property type="entry name" value="GmrSD_N"/>
    <property type="match status" value="1"/>
</dbReference>
<organism evidence="3 4">
    <name type="scientific">Campylobacter concisus</name>
    <dbReference type="NCBI Taxonomy" id="199"/>
    <lineage>
        <taxon>Bacteria</taxon>
        <taxon>Pseudomonadati</taxon>
        <taxon>Campylobacterota</taxon>
        <taxon>Epsilonproteobacteria</taxon>
        <taxon>Campylobacterales</taxon>
        <taxon>Campylobacteraceae</taxon>
        <taxon>Campylobacter</taxon>
    </lineage>
</organism>
<feature type="domain" description="GmrSD restriction endonucleases C-terminal" evidence="2">
    <location>
        <begin position="433"/>
        <end position="561"/>
    </location>
</feature>
<gene>
    <name evidence="3" type="ORF">B9N60_01285</name>
</gene>
<dbReference type="Proteomes" id="UP000195893">
    <property type="component" value="Unassembled WGS sequence"/>
</dbReference>
<accession>A0A1Y5NFC5</accession>
<evidence type="ECO:0000259" key="1">
    <source>
        <dbReference type="Pfam" id="PF03235"/>
    </source>
</evidence>
<sequence>MEAKTTIRRMLSGNFIRVPNYQRAYSWDKDKQVKQFLIDLDDYIDSGSTTPYYFGHFLFEQKSEDLYNIIDGQQRLTTIEIFLSSVFKRLANIRSLTEDDKKTIEDDKEIKEDVIKRNSKYRFSTVEYDNPFFKDYVIDQKDISRESLETLSAVRIMEAFDFFENKLKSKDEVSCRQYINCVINSACTTHIVNEEAEAIQMFIFQNNRGKDPTKLEIVKAQFMYEIWISNINQEEKSEKIKELQERFEHIYKSISVIENNLSEDDVLLYALRVSFNTLNIDVSMEKIEKELKDKNKAINFIMDFTLELKNSFDSLKLFFKNKKIYEIYSLALLAETQVMPFVIKSYKYRISDEDKARLFAELESLVIRHRIIGTRAHLEDRINEVYVEFTEKNKDISQIIDHIRWIKKEADENKWWWYYYWSDAKFKEALQGALDHKIAKHILWKYENYLISQEKQGYGFMQMEQIESPELEHIAPQTPSDGTPVARGYCEYDEEFKNMYLDCIGNYLLISKSHNCSIGNVSFADKLSSYNVLAQQREIKEIAKDKWDKDAIKKRHDKIVKFVVEEI</sequence>
<dbReference type="InterPro" id="IPR011089">
    <property type="entry name" value="GmrSD_C"/>
</dbReference>
<comment type="caution">
    <text evidence="3">The sequence shown here is derived from an EMBL/GenBank/DDBJ whole genome shotgun (WGS) entry which is preliminary data.</text>
</comment>
<protein>
    <recommendedName>
        <fullName evidence="5">DUF262 domain-containing protein</fullName>
    </recommendedName>
</protein>